<dbReference type="AlphaFoldDB" id="A0A4C1SZB5"/>
<protein>
    <submittedName>
        <fullName evidence="1">Uncharacterized protein</fullName>
    </submittedName>
</protein>
<evidence type="ECO:0000313" key="1">
    <source>
        <dbReference type="EMBL" id="GBP07244.1"/>
    </source>
</evidence>
<dbReference type="EMBL" id="BGZK01000025">
    <property type="protein sequence ID" value="GBP07244.1"/>
    <property type="molecule type" value="Genomic_DNA"/>
</dbReference>
<accession>A0A4C1SZB5</accession>
<sequence>MVMDGTCAPLRKEKVGVHRQQFGRLRVALGVGRKARWEDALEMTLGPLWVRVAADRKQWEVLEEAFARILFVAFVEGASVATRRRRRRRRSRSANGDGPYQARIKLLICDLLLLPHCCGPRCRHLTCAERVHCPDGRRAAAAADCNSNWLLDAVSYDRS</sequence>
<dbReference type="Proteomes" id="UP000299102">
    <property type="component" value="Unassembled WGS sequence"/>
</dbReference>
<gene>
    <name evidence="1" type="ORF">EVAR_92124_1</name>
</gene>
<organism evidence="1 2">
    <name type="scientific">Eumeta variegata</name>
    <name type="common">Bagworm moth</name>
    <name type="synonym">Eumeta japonica</name>
    <dbReference type="NCBI Taxonomy" id="151549"/>
    <lineage>
        <taxon>Eukaryota</taxon>
        <taxon>Metazoa</taxon>
        <taxon>Ecdysozoa</taxon>
        <taxon>Arthropoda</taxon>
        <taxon>Hexapoda</taxon>
        <taxon>Insecta</taxon>
        <taxon>Pterygota</taxon>
        <taxon>Neoptera</taxon>
        <taxon>Endopterygota</taxon>
        <taxon>Lepidoptera</taxon>
        <taxon>Glossata</taxon>
        <taxon>Ditrysia</taxon>
        <taxon>Tineoidea</taxon>
        <taxon>Psychidae</taxon>
        <taxon>Oiketicinae</taxon>
        <taxon>Eumeta</taxon>
    </lineage>
</organism>
<name>A0A4C1SZB5_EUMVA</name>
<comment type="caution">
    <text evidence="1">The sequence shown here is derived from an EMBL/GenBank/DDBJ whole genome shotgun (WGS) entry which is preliminary data.</text>
</comment>
<proteinExistence type="predicted"/>
<reference evidence="1 2" key="1">
    <citation type="journal article" date="2019" name="Commun. Biol.">
        <title>The bagworm genome reveals a unique fibroin gene that provides high tensile strength.</title>
        <authorList>
            <person name="Kono N."/>
            <person name="Nakamura H."/>
            <person name="Ohtoshi R."/>
            <person name="Tomita M."/>
            <person name="Numata K."/>
            <person name="Arakawa K."/>
        </authorList>
    </citation>
    <scope>NUCLEOTIDE SEQUENCE [LARGE SCALE GENOMIC DNA]</scope>
</reference>
<keyword evidence="2" id="KW-1185">Reference proteome</keyword>
<evidence type="ECO:0000313" key="2">
    <source>
        <dbReference type="Proteomes" id="UP000299102"/>
    </source>
</evidence>